<dbReference type="EMBL" id="WMIF01000069">
    <property type="protein sequence ID" value="MTH36682.1"/>
    <property type="molecule type" value="Genomic_DNA"/>
</dbReference>
<evidence type="ECO:0000313" key="8">
    <source>
        <dbReference type="EMBL" id="MTH36385.1"/>
    </source>
</evidence>
<evidence type="ECO:0000313" key="5">
    <source>
        <dbReference type="EMBL" id="MTH35567.1"/>
    </source>
</evidence>
<dbReference type="InterPro" id="IPR039552">
    <property type="entry name" value="IS66_C"/>
</dbReference>
<feature type="non-terminal residue" evidence="12">
    <location>
        <position position="1"/>
    </location>
</feature>
<name>A0A844H787_9RHOB</name>
<dbReference type="EMBL" id="WMIF01000009">
    <property type="protein sequence ID" value="MTH34565.1"/>
    <property type="molecule type" value="Genomic_DNA"/>
</dbReference>
<dbReference type="EMBL" id="WMIF01000018">
    <property type="protein sequence ID" value="MTH35567.1"/>
    <property type="molecule type" value="Genomic_DNA"/>
</dbReference>
<evidence type="ECO:0000313" key="12">
    <source>
        <dbReference type="EMBL" id="MTH36662.1"/>
    </source>
</evidence>
<evidence type="ECO:0000313" key="10">
    <source>
        <dbReference type="EMBL" id="MTH36501.1"/>
    </source>
</evidence>
<evidence type="ECO:0000313" key="14">
    <source>
        <dbReference type="Proteomes" id="UP000442533"/>
    </source>
</evidence>
<evidence type="ECO:0000313" key="13">
    <source>
        <dbReference type="EMBL" id="MTH36682.1"/>
    </source>
</evidence>
<evidence type="ECO:0000313" key="7">
    <source>
        <dbReference type="EMBL" id="MTH35824.1"/>
    </source>
</evidence>
<organism evidence="12 14">
    <name type="scientific">Paracoccus limosus</name>
    <dbReference type="NCBI Taxonomy" id="913252"/>
    <lineage>
        <taxon>Bacteria</taxon>
        <taxon>Pseudomonadati</taxon>
        <taxon>Pseudomonadota</taxon>
        <taxon>Alphaproteobacteria</taxon>
        <taxon>Rhodobacterales</taxon>
        <taxon>Paracoccaceae</taxon>
        <taxon>Paracoccus</taxon>
    </lineage>
</organism>
<dbReference type="EMBL" id="WMIF01000018">
    <property type="protein sequence ID" value="MTH35496.1"/>
    <property type="molecule type" value="Genomic_DNA"/>
</dbReference>
<dbReference type="EMBL" id="WMIF01000022">
    <property type="protein sequence ID" value="MTH35824.1"/>
    <property type="molecule type" value="Genomic_DNA"/>
</dbReference>
<evidence type="ECO:0000313" key="6">
    <source>
        <dbReference type="EMBL" id="MTH35768.1"/>
    </source>
</evidence>
<evidence type="ECO:0000313" key="2">
    <source>
        <dbReference type="EMBL" id="MTH34565.1"/>
    </source>
</evidence>
<dbReference type="EMBL" id="WMIF01000056">
    <property type="protein sequence ID" value="MTH36634.1"/>
    <property type="molecule type" value="Genomic_DNA"/>
</dbReference>
<evidence type="ECO:0000313" key="4">
    <source>
        <dbReference type="EMBL" id="MTH35496.1"/>
    </source>
</evidence>
<dbReference type="RefSeq" id="WP_155064130.1">
    <property type="nucleotide sequence ID" value="NZ_WMIF01000009.1"/>
</dbReference>
<accession>A0A844H787</accession>
<dbReference type="EMBL" id="WMIF01000037">
    <property type="protein sequence ID" value="MTH36410.1"/>
    <property type="molecule type" value="Genomic_DNA"/>
</dbReference>
<sequence>YLADTLRAILDGHPRSRIEDLMPWCYDQASSLAA</sequence>
<gene>
    <name evidence="2" type="ORF">GL279_08125</name>
    <name evidence="3" type="ORF">GL279_09405</name>
    <name evidence="4" type="ORF">GL279_12880</name>
    <name evidence="5" type="ORF">GL279_13245</name>
    <name evidence="6" type="ORF">GL279_14270</name>
    <name evidence="7" type="ORF">GL279_14550</name>
    <name evidence="8" type="ORF">GL279_17465</name>
    <name evidence="9" type="ORF">GL279_17595</name>
    <name evidence="10" type="ORF">GL279_18090</name>
    <name evidence="11" type="ORF">GL279_18840</name>
    <name evidence="12" type="ORF">GL279_19005</name>
    <name evidence="13" type="ORF">GL279_19110</name>
</gene>
<keyword evidence="14" id="KW-1185">Reference proteome</keyword>
<dbReference type="OrthoDB" id="9800877at2"/>
<comment type="caution">
    <text evidence="12">The sequence shown here is derived from an EMBL/GenBank/DDBJ whole genome shotgun (WGS) entry which is preliminary data.</text>
</comment>
<dbReference type="Pfam" id="PF13817">
    <property type="entry name" value="DDE_Tnp_IS66_C"/>
    <property type="match status" value="1"/>
</dbReference>
<evidence type="ECO:0000259" key="1">
    <source>
        <dbReference type="Pfam" id="PF13817"/>
    </source>
</evidence>
<dbReference type="EMBL" id="WMIF01000021">
    <property type="protein sequence ID" value="MTH35768.1"/>
    <property type="molecule type" value="Genomic_DNA"/>
</dbReference>
<feature type="domain" description="Transposase IS66 C-terminal" evidence="1">
    <location>
        <begin position="1"/>
        <end position="24"/>
    </location>
</feature>
<dbReference type="EMBL" id="WMIF01000060">
    <property type="protein sequence ID" value="MTH36662.1"/>
    <property type="molecule type" value="Genomic_DNA"/>
</dbReference>
<evidence type="ECO:0000313" key="3">
    <source>
        <dbReference type="EMBL" id="MTH34817.1"/>
    </source>
</evidence>
<protein>
    <recommendedName>
        <fullName evidence="1">Transposase IS66 C-terminal domain-containing protein</fullName>
    </recommendedName>
</protein>
<proteinExistence type="predicted"/>
<dbReference type="EMBL" id="WMIF01000011">
    <property type="protein sequence ID" value="MTH34817.1"/>
    <property type="molecule type" value="Genomic_DNA"/>
</dbReference>
<dbReference type="EMBL" id="WMIF01000036">
    <property type="protein sequence ID" value="MTH36385.1"/>
    <property type="molecule type" value="Genomic_DNA"/>
</dbReference>
<dbReference type="Proteomes" id="UP000442533">
    <property type="component" value="Unassembled WGS sequence"/>
</dbReference>
<reference evidence="12 14" key="1">
    <citation type="submission" date="2019-11" db="EMBL/GenBank/DDBJ databases">
        <authorList>
            <person name="Dong K."/>
        </authorList>
    </citation>
    <scope>NUCLEOTIDE SEQUENCE [LARGE SCALE GENOMIC DNA]</scope>
    <source>
        <strain evidence="12 14">JCM 17370</strain>
    </source>
</reference>
<evidence type="ECO:0000313" key="9">
    <source>
        <dbReference type="EMBL" id="MTH36410.1"/>
    </source>
</evidence>
<dbReference type="AlphaFoldDB" id="A0A844H787"/>
<evidence type="ECO:0000313" key="11">
    <source>
        <dbReference type="EMBL" id="MTH36634.1"/>
    </source>
</evidence>
<dbReference type="EMBL" id="WMIF01000042">
    <property type="protein sequence ID" value="MTH36501.1"/>
    <property type="molecule type" value="Genomic_DNA"/>
</dbReference>